<evidence type="ECO:0000256" key="1">
    <source>
        <dbReference type="SAM" id="MobiDB-lite"/>
    </source>
</evidence>
<gene>
    <name evidence="2" type="ordered locus">Rsph17025_2265</name>
</gene>
<evidence type="ECO:0000313" key="2">
    <source>
        <dbReference type="EMBL" id="ABP71155.1"/>
    </source>
</evidence>
<feature type="region of interest" description="Disordered" evidence="1">
    <location>
        <begin position="45"/>
        <end position="72"/>
    </location>
</feature>
<dbReference type="KEGG" id="rsq:Rsph17025_2265"/>
<protein>
    <submittedName>
        <fullName evidence="2">Uncharacterized protein</fullName>
    </submittedName>
</protein>
<name>A4WUU1_CERS5</name>
<dbReference type="HOGENOM" id="CLU_1260634_0_0_5"/>
<organism evidence="2">
    <name type="scientific">Cereibacter sphaeroides (strain ATCC 17025 / ATH 2.4.3)</name>
    <name type="common">Rhodobacter sphaeroides</name>
    <dbReference type="NCBI Taxonomy" id="349102"/>
    <lineage>
        <taxon>Bacteria</taxon>
        <taxon>Pseudomonadati</taxon>
        <taxon>Pseudomonadota</taxon>
        <taxon>Alphaproteobacteria</taxon>
        <taxon>Rhodobacterales</taxon>
        <taxon>Paracoccaceae</taxon>
        <taxon>Cereibacter</taxon>
    </lineage>
</organism>
<proteinExistence type="predicted"/>
<reference evidence="2" key="1">
    <citation type="submission" date="2007-04" db="EMBL/GenBank/DDBJ databases">
        <title>Complete sequence of chromosome of Rhodobacter sphaeroides ATCC 17025.</title>
        <authorList>
            <consortium name="US DOE Joint Genome Institute"/>
            <person name="Copeland A."/>
            <person name="Lucas S."/>
            <person name="Lapidus A."/>
            <person name="Barry K."/>
            <person name="Detter J.C."/>
            <person name="Glavina del Rio T."/>
            <person name="Hammon N."/>
            <person name="Israni S."/>
            <person name="Dalin E."/>
            <person name="Tice H."/>
            <person name="Pitluck S."/>
            <person name="Chertkov O."/>
            <person name="Brettin T."/>
            <person name="Bruce D."/>
            <person name="Han C."/>
            <person name="Schmutz J."/>
            <person name="Larimer F."/>
            <person name="Land M."/>
            <person name="Hauser L."/>
            <person name="Kyrpides N."/>
            <person name="Kim E."/>
            <person name="Richardson P."/>
            <person name="Mackenzie C."/>
            <person name="Choudhary M."/>
            <person name="Donohue T.J."/>
            <person name="Kaplan S."/>
        </authorList>
    </citation>
    <scope>NUCLEOTIDE SEQUENCE [LARGE SCALE GENOMIC DNA]</scope>
    <source>
        <strain evidence="2">ATCC 17025</strain>
    </source>
</reference>
<dbReference type="STRING" id="349102.Rsph17025_2265"/>
<accession>A4WUU1</accession>
<dbReference type="EMBL" id="CP000661">
    <property type="protein sequence ID" value="ABP71155.1"/>
    <property type="molecule type" value="Genomic_DNA"/>
</dbReference>
<sequence>MEIDRKYSDGTGFRAACARRRSASPLPGAHQGRRRLGKMPAAVHLEPGRHRPNPRQLAGQRPGMAGRGGLLGIARPPKLELRAEEVVRRVRPPAHGMQEEQVVERLVIGAVVAQHHLQLAPQFQRVADVGAGLRILVSPLQETAVEAEDLPFGIARHAQEGRVGQNKRLLGQGHVHERQRHTRAIEDCADLLELFLIHVLSPLALPERMRRLVAVPDES</sequence>
<dbReference type="AlphaFoldDB" id="A4WUU1"/>